<keyword evidence="3" id="KW-0378">Hydrolase</keyword>
<dbReference type="HOGENOM" id="CLU_000288_144_9_6"/>
<dbReference type="Gene3D" id="3.40.1090.10">
    <property type="entry name" value="Cytosolic phospholipase A2 catalytic domain"/>
    <property type="match status" value="1"/>
</dbReference>
<feature type="active site" description="Proton acceptor" evidence="3">
    <location>
        <position position="192"/>
    </location>
</feature>
<dbReference type="EMBL" id="AP014633">
    <property type="protein sequence ID" value="BAP55120.1"/>
    <property type="molecule type" value="Genomic_DNA"/>
</dbReference>
<proteinExistence type="inferred from homology"/>
<feature type="short sequence motif" description="GXGXXG" evidence="3">
    <location>
        <begin position="19"/>
        <end position="24"/>
    </location>
</feature>
<evidence type="ECO:0000259" key="4">
    <source>
        <dbReference type="PROSITE" id="PS51635"/>
    </source>
</evidence>
<dbReference type="STRING" id="40754.THII_0823"/>
<comment type="similarity">
    <text evidence="1">Belongs to the patatin family.</text>
</comment>
<accession>A0A090AJL3</accession>
<evidence type="ECO:0000313" key="5">
    <source>
        <dbReference type="EMBL" id="BAP55120.1"/>
    </source>
</evidence>
<dbReference type="PANTHER" id="PTHR32176">
    <property type="entry name" value="XYLOSE ISOMERASE"/>
    <property type="match status" value="1"/>
</dbReference>
<dbReference type="OrthoDB" id="9807112at2"/>
<reference evidence="5 6" key="1">
    <citation type="journal article" date="2014" name="ISME J.">
        <title>Ecophysiology of Thioploca ingrica as revealed by the complete genome sequence supplemented with proteomic evidence.</title>
        <authorList>
            <person name="Kojima H."/>
            <person name="Ogura Y."/>
            <person name="Yamamoto N."/>
            <person name="Togashi T."/>
            <person name="Mori H."/>
            <person name="Watanabe T."/>
            <person name="Nemoto F."/>
            <person name="Kurokawa K."/>
            <person name="Hayashi T."/>
            <person name="Fukui M."/>
        </authorList>
    </citation>
    <scope>NUCLEOTIDE SEQUENCE [LARGE SCALE GENOMIC DNA]</scope>
</reference>
<evidence type="ECO:0000313" key="6">
    <source>
        <dbReference type="Proteomes" id="UP000031623"/>
    </source>
</evidence>
<dbReference type="GO" id="GO:0004620">
    <property type="term" value="F:phospholipase activity"/>
    <property type="evidence" value="ECO:0007669"/>
    <property type="project" value="TreeGrafter"/>
</dbReference>
<dbReference type="PANTHER" id="PTHR32176:SF92">
    <property type="entry name" value="XYLOSE ISOMERASE"/>
    <property type="match status" value="1"/>
</dbReference>
<dbReference type="Pfam" id="PF01734">
    <property type="entry name" value="Patatin"/>
    <property type="match status" value="1"/>
</dbReference>
<keyword evidence="2 3" id="KW-0443">Lipid metabolism</keyword>
<dbReference type="AlphaFoldDB" id="A0A090AJL3"/>
<evidence type="ECO:0000256" key="1">
    <source>
        <dbReference type="ARBA" id="ARBA00010240"/>
    </source>
</evidence>
<keyword evidence="6" id="KW-1185">Reference proteome</keyword>
<dbReference type="SUPFAM" id="SSF52151">
    <property type="entry name" value="FabD/lysophospholipase-like"/>
    <property type="match status" value="1"/>
</dbReference>
<dbReference type="PROSITE" id="PS51635">
    <property type="entry name" value="PNPLA"/>
    <property type="match status" value="1"/>
</dbReference>
<dbReference type="InterPro" id="IPR016035">
    <property type="entry name" value="Acyl_Trfase/lysoPLipase"/>
</dbReference>
<dbReference type="GO" id="GO:0047372">
    <property type="term" value="F:monoacylglycerol lipase activity"/>
    <property type="evidence" value="ECO:0007669"/>
    <property type="project" value="TreeGrafter"/>
</dbReference>
<dbReference type="Proteomes" id="UP000031623">
    <property type="component" value="Chromosome"/>
</dbReference>
<sequence>MYPIKTNLNRPKRLLSLDGGGIRGIISAEILLKIEKIICDRPNSPWHCLADYFDFIGGTSTGAILAAGLANGMKVKDLLTFYLEDGPQIFTKNKILKRMRARYNPTPLENRLQAIFGDTTLGSKELKTLLMIVTKNVTVNSPWFFVNHPNSKYFNINRDIPLWHLIRASSAAPVYFPPHHFKIGGEFYEFVDGGMSMFNSPSFQLFLETTYNRYGIGWERGKDKLLMISVGTGFSDNRIELGKARKHNLLDWARYAVNTLMEDAKVQQHILMELISAQPKTIINYEVSKLMLKPLQLSPATILEENPFHLLSYRRYSPSLTGEGLNELQQHLDNLSTDFKELTLRLQQIEPNLVTAMDCVEQIPALRAIGQAIAETSVSDKDFEGFLQ</sequence>
<evidence type="ECO:0000256" key="3">
    <source>
        <dbReference type="PROSITE-ProRule" id="PRU01161"/>
    </source>
</evidence>
<evidence type="ECO:0000256" key="2">
    <source>
        <dbReference type="ARBA" id="ARBA00023098"/>
    </source>
</evidence>
<feature type="short sequence motif" description="DGA/G" evidence="3">
    <location>
        <begin position="192"/>
        <end position="194"/>
    </location>
</feature>
<organism evidence="5 6">
    <name type="scientific">Thioploca ingrica</name>
    <dbReference type="NCBI Taxonomy" id="40754"/>
    <lineage>
        <taxon>Bacteria</taxon>
        <taxon>Pseudomonadati</taxon>
        <taxon>Pseudomonadota</taxon>
        <taxon>Gammaproteobacteria</taxon>
        <taxon>Thiotrichales</taxon>
        <taxon>Thiotrichaceae</taxon>
        <taxon>Thioploca</taxon>
    </lineage>
</organism>
<dbReference type="GO" id="GO:0016042">
    <property type="term" value="P:lipid catabolic process"/>
    <property type="evidence" value="ECO:0007669"/>
    <property type="project" value="UniProtKB-UniRule"/>
</dbReference>
<dbReference type="KEGG" id="tig:THII_0823"/>
<feature type="active site" description="Nucleophile" evidence="3">
    <location>
        <position position="60"/>
    </location>
</feature>
<keyword evidence="3" id="KW-0442">Lipid degradation</keyword>
<feature type="short sequence motif" description="GXSXG" evidence="3">
    <location>
        <begin position="58"/>
        <end position="62"/>
    </location>
</feature>
<dbReference type="InterPro" id="IPR002641">
    <property type="entry name" value="PNPLA_dom"/>
</dbReference>
<name>A0A090AJL3_9GAMM</name>
<gene>
    <name evidence="5" type="ORF">THII_0823</name>
</gene>
<protein>
    <submittedName>
        <fullName evidence="5">Patatin</fullName>
    </submittedName>
</protein>
<feature type="domain" description="PNPLA" evidence="4">
    <location>
        <begin position="15"/>
        <end position="206"/>
    </location>
</feature>